<organism evidence="2 3">
    <name type="scientific">Longimonas halophila</name>
    <dbReference type="NCBI Taxonomy" id="1469170"/>
    <lineage>
        <taxon>Bacteria</taxon>
        <taxon>Pseudomonadati</taxon>
        <taxon>Rhodothermota</taxon>
        <taxon>Rhodothermia</taxon>
        <taxon>Rhodothermales</taxon>
        <taxon>Salisaetaceae</taxon>
        <taxon>Longimonas</taxon>
    </lineage>
</organism>
<evidence type="ECO:0000259" key="1">
    <source>
        <dbReference type="Pfam" id="PF01850"/>
    </source>
</evidence>
<dbReference type="RefSeq" id="WP_098061160.1">
    <property type="nucleotide sequence ID" value="NZ_PDEP01000002.1"/>
</dbReference>
<feature type="domain" description="PIN" evidence="1">
    <location>
        <begin position="4"/>
        <end position="122"/>
    </location>
</feature>
<evidence type="ECO:0000313" key="2">
    <source>
        <dbReference type="EMBL" id="PEN08766.1"/>
    </source>
</evidence>
<keyword evidence="3" id="KW-1185">Reference proteome</keyword>
<protein>
    <submittedName>
        <fullName evidence="2">PIN domain nuclease</fullName>
    </submittedName>
</protein>
<dbReference type="InterPro" id="IPR041705">
    <property type="entry name" value="PIN_Sll0205"/>
</dbReference>
<reference evidence="2 3" key="1">
    <citation type="submission" date="2017-10" db="EMBL/GenBank/DDBJ databases">
        <title>Draft genome of Longimonas halophila.</title>
        <authorList>
            <person name="Goh K.M."/>
            <person name="Shamsir M.S."/>
            <person name="Lim S.W."/>
        </authorList>
    </citation>
    <scope>NUCLEOTIDE SEQUENCE [LARGE SCALE GENOMIC DNA]</scope>
    <source>
        <strain evidence="2 3">KCTC 42399</strain>
    </source>
</reference>
<evidence type="ECO:0000313" key="3">
    <source>
        <dbReference type="Proteomes" id="UP000221024"/>
    </source>
</evidence>
<dbReference type="InterPro" id="IPR002716">
    <property type="entry name" value="PIN_dom"/>
</dbReference>
<proteinExistence type="predicted"/>
<dbReference type="PANTHER" id="PTHR36173">
    <property type="entry name" value="RIBONUCLEASE VAPC16-RELATED"/>
    <property type="match status" value="1"/>
</dbReference>
<gene>
    <name evidence="2" type="ORF">CRI93_03140</name>
</gene>
<sequence>MKLLLDTHTLLWFIGGSDRLSSHGRELIEDEDNDRYLSVASLWEMAIKVSIGKLDVPLPFTRLVRQHVTGNAIEVLQVEPEHLDEQRKMPFHHRDLFDWLIIAQAITEEMMVVGRDDAFEEYPVHLVWKQQ</sequence>
<dbReference type="Pfam" id="PF01850">
    <property type="entry name" value="PIN"/>
    <property type="match status" value="1"/>
</dbReference>
<accession>A0A2H3NP20</accession>
<dbReference type="InterPro" id="IPR029060">
    <property type="entry name" value="PIN-like_dom_sf"/>
</dbReference>
<name>A0A2H3NP20_9BACT</name>
<dbReference type="AlphaFoldDB" id="A0A2H3NP20"/>
<dbReference type="InterPro" id="IPR052919">
    <property type="entry name" value="TA_system_RNase"/>
</dbReference>
<dbReference type="OrthoDB" id="9798990at2"/>
<dbReference type="Gene3D" id="3.40.50.1010">
    <property type="entry name" value="5'-nuclease"/>
    <property type="match status" value="1"/>
</dbReference>
<comment type="caution">
    <text evidence="2">The sequence shown here is derived from an EMBL/GenBank/DDBJ whole genome shotgun (WGS) entry which is preliminary data.</text>
</comment>
<dbReference type="Proteomes" id="UP000221024">
    <property type="component" value="Unassembled WGS sequence"/>
</dbReference>
<dbReference type="PANTHER" id="PTHR36173:SF2">
    <property type="entry name" value="RIBONUCLEASE VAPC16"/>
    <property type="match status" value="1"/>
</dbReference>
<dbReference type="SUPFAM" id="SSF88723">
    <property type="entry name" value="PIN domain-like"/>
    <property type="match status" value="1"/>
</dbReference>
<dbReference type="EMBL" id="PDEP01000002">
    <property type="protein sequence ID" value="PEN08766.1"/>
    <property type="molecule type" value="Genomic_DNA"/>
</dbReference>
<dbReference type="CDD" id="cd09872">
    <property type="entry name" value="PIN_Sll0205-like"/>
    <property type="match status" value="1"/>
</dbReference>